<evidence type="ECO:0000313" key="3">
    <source>
        <dbReference type="Proteomes" id="UP000789342"/>
    </source>
</evidence>
<keyword evidence="1" id="KW-0812">Transmembrane</keyword>
<sequence>MGTFTDKRGLENNCLEVTFIAIFAHLIIWATLVLFSEFVRRRRVIPTAGPLTSTGVPSVERVDLPTADQMDNRYRKVADAARDSLLMLLIATFATQVGYGATAASAILSWIFFGLSVCWVLSILFLDHIWIPLILQAVSFPFILAIFALAFRNADAVGNPRVLIRQAHGITLAGRNGFWFQ</sequence>
<dbReference type="AlphaFoldDB" id="A0A9N8W0N5"/>
<feature type="transmembrane region" description="Helical" evidence="1">
    <location>
        <begin position="107"/>
        <end position="126"/>
    </location>
</feature>
<dbReference type="EMBL" id="CAJVPV010000719">
    <property type="protein sequence ID" value="CAG8470968.1"/>
    <property type="molecule type" value="Genomic_DNA"/>
</dbReference>
<feature type="transmembrane region" description="Helical" evidence="1">
    <location>
        <begin position="17"/>
        <end position="35"/>
    </location>
</feature>
<dbReference type="Proteomes" id="UP000789342">
    <property type="component" value="Unassembled WGS sequence"/>
</dbReference>
<evidence type="ECO:0000313" key="2">
    <source>
        <dbReference type="EMBL" id="CAG8470968.1"/>
    </source>
</evidence>
<reference evidence="2" key="1">
    <citation type="submission" date="2021-06" db="EMBL/GenBank/DDBJ databases">
        <authorList>
            <person name="Kallberg Y."/>
            <person name="Tangrot J."/>
            <person name="Rosling A."/>
        </authorList>
    </citation>
    <scope>NUCLEOTIDE SEQUENCE</scope>
    <source>
        <strain evidence="2">CL551</strain>
    </source>
</reference>
<keyword evidence="3" id="KW-1185">Reference proteome</keyword>
<keyword evidence="1" id="KW-0472">Membrane</keyword>
<comment type="caution">
    <text evidence="2">The sequence shown here is derived from an EMBL/GenBank/DDBJ whole genome shotgun (WGS) entry which is preliminary data.</text>
</comment>
<keyword evidence="1" id="KW-1133">Transmembrane helix</keyword>
<accession>A0A9N8W0N5</accession>
<organism evidence="2 3">
    <name type="scientific">Acaulospora morrowiae</name>
    <dbReference type="NCBI Taxonomy" id="94023"/>
    <lineage>
        <taxon>Eukaryota</taxon>
        <taxon>Fungi</taxon>
        <taxon>Fungi incertae sedis</taxon>
        <taxon>Mucoromycota</taxon>
        <taxon>Glomeromycotina</taxon>
        <taxon>Glomeromycetes</taxon>
        <taxon>Diversisporales</taxon>
        <taxon>Acaulosporaceae</taxon>
        <taxon>Acaulospora</taxon>
    </lineage>
</organism>
<name>A0A9N8W0N5_9GLOM</name>
<gene>
    <name evidence="2" type="ORF">AMORRO_LOCUS1853</name>
</gene>
<feature type="transmembrane region" description="Helical" evidence="1">
    <location>
        <begin position="133"/>
        <end position="151"/>
    </location>
</feature>
<proteinExistence type="predicted"/>
<evidence type="ECO:0000256" key="1">
    <source>
        <dbReference type="SAM" id="Phobius"/>
    </source>
</evidence>
<protein>
    <submittedName>
        <fullName evidence="2">4987_t:CDS:1</fullName>
    </submittedName>
</protein>
<dbReference type="OrthoDB" id="2446850at2759"/>